<feature type="transmembrane region" description="Helical" evidence="1">
    <location>
        <begin position="98"/>
        <end position="126"/>
    </location>
</feature>
<organism evidence="3 4">
    <name type="scientific">Demequina litorisediminis</name>
    <dbReference type="NCBI Taxonomy" id="1849022"/>
    <lineage>
        <taxon>Bacteria</taxon>
        <taxon>Bacillati</taxon>
        <taxon>Actinomycetota</taxon>
        <taxon>Actinomycetes</taxon>
        <taxon>Micrococcales</taxon>
        <taxon>Demequinaceae</taxon>
        <taxon>Demequina</taxon>
    </lineage>
</organism>
<reference evidence="4" key="1">
    <citation type="journal article" date="2019" name="Int. J. Syst. Evol. Microbiol.">
        <title>The Global Catalogue of Microorganisms (GCM) 10K type strain sequencing project: providing services to taxonomists for standard genome sequencing and annotation.</title>
        <authorList>
            <consortium name="The Broad Institute Genomics Platform"/>
            <consortium name="The Broad Institute Genome Sequencing Center for Infectious Disease"/>
            <person name="Wu L."/>
            <person name="Ma J."/>
        </authorList>
    </citation>
    <scope>NUCLEOTIDE SEQUENCE [LARGE SCALE GENOMIC DNA]</scope>
    <source>
        <strain evidence="4">NBRC 112299</strain>
    </source>
</reference>
<keyword evidence="1" id="KW-0812">Transmembrane</keyword>
<keyword evidence="4" id="KW-1185">Reference proteome</keyword>
<feature type="transmembrane region" description="Helical" evidence="1">
    <location>
        <begin position="44"/>
        <end position="69"/>
    </location>
</feature>
<dbReference type="RefSeq" id="WP_284327404.1">
    <property type="nucleotide sequence ID" value="NZ_BSUN01000001.1"/>
</dbReference>
<protein>
    <recommendedName>
        <fullName evidence="2">Heparan-alpha-glucosaminide N-acetyltransferase catalytic domain-containing protein</fullName>
    </recommendedName>
</protein>
<feature type="domain" description="Heparan-alpha-glucosaminide N-acetyltransferase catalytic" evidence="2">
    <location>
        <begin position="19"/>
        <end position="159"/>
    </location>
</feature>
<dbReference type="InterPro" id="IPR012429">
    <property type="entry name" value="HGSNAT_cat"/>
</dbReference>
<dbReference type="Pfam" id="PF07786">
    <property type="entry name" value="HGSNAT_cat"/>
    <property type="match status" value="1"/>
</dbReference>
<evidence type="ECO:0000256" key="1">
    <source>
        <dbReference type="SAM" id="Phobius"/>
    </source>
</evidence>
<gene>
    <name evidence="3" type="ORF">GCM10025876_06480</name>
</gene>
<evidence type="ECO:0000313" key="3">
    <source>
        <dbReference type="EMBL" id="GMA34444.1"/>
    </source>
</evidence>
<comment type="caution">
    <text evidence="3">The sequence shown here is derived from an EMBL/GenBank/DDBJ whole genome shotgun (WGS) entry which is preliminary data.</text>
</comment>
<feature type="transmembrane region" description="Helical" evidence="1">
    <location>
        <begin position="138"/>
        <end position="156"/>
    </location>
</feature>
<sequence>MSADPAARHSPTSGTAASRIDGLDLARGLAVLGMVGAHVGDQDAWPWLAVTHGFPSALFAVLAGVSMTLMMTSRGRVRVADVTPDHARRTRIRIAVRGAMLVVMGLALALLGTPVVVILVNLGVMFWLTLPVLRVRTAWLLALASLCLGLGGYLAAQLAEAIPRTASGVRRIRASRSSAPCGVRITRRSRGWGTSSRACASGASR</sequence>
<proteinExistence type="predicted"/>
<keyword evidence="1" id="KW-0472">Membrane</keyword>
<dbReference type="EMBL" id="BSUN01000001">
    <property type="protein sequence ID" value="GMA34444.1"/>
    <property type="molecule type" value="Genomic_DNA"/>
</dbReference>
<evidence type="ECO:0000259" key="2">
    <source>
        <dbReference type="Pfam" id="PF07786"/>
    </source>
</evidence>
<evidence type="ECO:0000313" key="4">
    <source>
        <dbReference type="Proteomes" id="UP001157125"/>
    </source>
</evidence>
<dbReference type="Proteomes" id="UP001157125">
    <property type="component" value="Unassembled WGS sequence"/>
</dbReference>
<keyword evidence="1" id="KW-1133">Transmembrane helix</keyword>
<name>A0ABQ6I9Z1_9MICO</name>
<accession>A0ABQ6I9Z1</accession>